<dbReference type="EC" id="3.5.1.88" evidence="2"/>
<evidence type="ECO:0000313" key="4">
    <source>
        <dbReference type="Proteomes" id="UP000178893"/>
    </source>
</evidence>
<evidence type="ECO:0000256" key="2">
    <source>
        <dbReference type="HAMAP-Rule" id="MF_00163"/>
    </source>
</evidence>
<dbReference type="PIRSF" id="PIRSF004749">
    <property type="entry name" value="Pep_def"/>
    <property type="match status" value="1"/>
</dbReference>
<feature type="active site" evidence="2">
    <location>
        <position position="135"/>
    </location>
</feature>
<feature type="binding site" evidence="2">
    <location>
        <position position="138"/>
    </location>
    <ligand>
        <name>Fe cation</name>
        <dbReference type="ChEBI" id="CHEBI:24875"/>
    </ligand>
</feature>
<keyword evidence="2" id="KW-0408">Iron</keyword>
<dbReference type="InterPro" id="IPR023635">
    <property type="entry name" value="Peptide_deformylase"/>
</dbReference>
<dbReference type="NCBIfam" id="TIGR00079">
    <property type="entry name" value="pept_deformyl"/>
    <property type="match status" value="1"/>
</dbReference>
<evidence type="ECO:0000313" key="3">
    <source>
        <dbReference type="EMBL" id="OGZ18379.1"/>
    </source>
</evidence>
<name>A0A1G2DXT5_9BACT</name>
<comment type="catalytic activity">
    <reaction evidence="2">
        <text>N-terminal N-formyl-L-methionyl-[peptide] + H2O = N-terminal L-methionyl-[peptide] + formate</text>
        <dbReference type="Rhea" id="RHEA:24420"/>
        <dbReference type="Rhea" id="RHEA-COMP:10639"/>
        <dbReference type="Rhea" id="RHEA-COMP:10640"/>
        <dbReference type="ChEBI" id="CHEBI:15377"/>
        <dbReference type="ChEBI" id="CHEBI:15740"/>
        <dbReference type="ChEBI" id="CHEBI:49298"/>
        <dbReference type="ChEBI" id="CHEBI:64731"/>
        <dbReference type="EC" id="3.5.1.88"/>
    </reaction>
</comment>
<comment type="function">
    <text evidence="2">Removes the formyl group from the N-terminal Met of newly synthesized proteins. Requires at least a dipeptide for an efficient rate of reaction. N-terminal L-methionine is a prerequisite for activity but the enzyme has broad specificity at other positions.</text>
</comment>
<sequence length="165" mass="18875">MAVLEVRKFKDPILKKRCWKVKKIDNKVKKLIIDMVQTMEESQGIGLAAPQVGVLKKIIVIKTDLKNQRILALINPKIIKKSRAKEKLEEGCLSFPGIFLEIKRAKEIKVKAKNIRGEEIKIKAGGVLAKIIQHEADHLNGILFYNRLGFIKSIIFRLKHLRGFN</sequence>
<dbReference type="GO" id="GO:0006412">
    <property type="term" value="P:translation"/>
    <property type="evidence" value="ECO:0007669"/>
    <property type="project" value="UniProtKB-UniRule"/>
</dbReference>
<dbReference type="NCBIfam" id="NF001159">
    <property type="entry name" value="PRK00150.1-3"/>
    <property type="match status" value="1"/>
</dbReference>
<accession>A0A1G2DXT5</accession>
<evidence type="ECO:0000256" key="1">
    <source>
        <dbReference type="ARBA" id="ARBA00010759"/>
    </source>
</evidence>
<protein>
    <recommendedName>
        <fullName evidence="2">Peptide deformylase</fullName>
        <shortName evidence="2">PDF</shortName>
        <ecNumber evidence="2">3.5.1.88</ecNumber>
    </recommendedName>
    <alternativeName>
        <fullName evidence="2">Polypeptide deformylase</fullName>
    </alternativeName>
</protein>
<proteinExistence type="inferred from homology"/>
<comment type="caution">
    <text evidence="3">The sequence shown here is derived from an EMBL/GenBank/DDBJ whole genome shotgun (WGS) entry which is preliminary data.</text>
</comment>
<dbReference type="AlphaFoldDB" id="A0A1G2DXT5"/>
<keyword evidence="2" id="KW-0479">Metal-binding</keyword>
<feature type="binding site" evidence="2">
    <location>
        <position position="134"/>
    </location>
    <ligand>
        <name>Fe cation</name>
        <dbReference type="ChEBI" id="CHEBI:24875"/>
    </ligand>
</feature>
<dbReference type="Gene3D" id="3.90.45.10">
    <property type="entry name" value="Peptide deformylase"/>
    <property type="match status" value="1"/>
</dbReference>
<dbReference type="GO" id="GO:0046872">
    <property type="term" value="F:metal ion binding"/>
    <property type="evidence" value="ECO:0007669"/>
    <property type="project" value="UniProtKB-KW"/>
</dbReference>
<dbReference type="PRINTS" id="PR01576">
    <property type="entry name" value="PDEFORMYLASE"/>
</dbReference>
<reference evidence="3 4" key="1">
    <citation type="journal article" date="2016" name="Nat. Commun.">
        <title>Thousands of microbial genomes shed light on interconnected biogeochemical processes in an aquifer system.</title>
        <authorList>
            <person name="Anantharaman K."/>
            <person name="Brown C.T."/>
            <person name="Hug L.A."/>
            <person name="Sharon I."/>
            <person name="Castelle C.J."/>
            <person name="Probst A.J."/>
            <person name="Thomas B.C."/>
            <person name="Singh A."/>
            <person name="Wilkins M.J."/>
            <person name="Karaoz U."/>
            <person name="Brodie E.L."/>
            <person name="Williams K.H."/>
            <person name="Hubbard S.S."/>
            <person name="Banfield J.F."/>
        </authorList>
    </citation>
    <scope>NUCLEOTIDE SEQUENCE [LARGE SCALE GENOMIC DNA]</scope>
</reference>
<dbReference type="EMBL" id="MHLW01000003">
    <property type="protein sequence ID" value="OGZ18379.1"/>
    <property type="molecule type" value="Genomic_DNA"/>
</dbReference>
<dbReference type="SUPFAM" id="SSF56420">
    <property type="entry name" value="Peptide deformylase"/>
    <property type="match status" value="1"/>
</dbReference>
<gene>
    <name evidence="2" type="primary">def</name>
    <name evidence="3" type="ORF">A2V72_02085</name>
</gene>
<comment type="similarity">
    <text evidence="1 2">Belongs to the polypeptide deformylase family.</text>
</comment>
<dbReference type="Pfam" id="PF01327">
    <property type="entry name" value="Pep_deformylase"/>
    <property type="match status" value="1"/>
</dbReference>
<dbReference type="InterPro" id="IPR036821">
    <property type="entry name" value="Peptide_deformylase_sf"/>
</dbReference>
<keyword evidence="2" id="KW-0378">Hydrolase</keyword>
<dbReference type="GO" id="GO:0042586">
    <property type="term" value="F:peptide deformylase activity"/>
    <property type="evidence" value="ECO:0007669"/>
    <property type="project" value="UniProtKB-UniRule"/>
</dbReference>
<keyword evidence="2" id="KW-0648">Protein biosynthesis</keyword>
<dbReference type="PANTHER" id="PTHR10458:SF22">
    <property type="entry name" value="PEPTIDE DEFORMYLASE"/>
    <property type="match status" value="1"/>
</dbReference>
<comment type="cofactor">
    <cofactor evidence="2">
        <name>Fe(2+)</name>
        <dbReference type="ChEBI" id="CHEBI:29033"/>
    </cofactor>
    <text evidence="2">Binds 1 Fe(2+) ion.</text>
</comment>
<dbReference type="HAMAP" id="MF_00163">
    <property type="entry name" value="Pep_deformylase"/>
    <property type="match status" value="1"/>
</dbReference>
<organism evidence="3 4">
    <name type="scientific">Candidatus Nealsonbacteria bacterium RBG_13_37_56</name>
    <dbReference type="NCBI Taxonomy" id="1801661"/>
    <lineage>
        <taxon>Bacteria</taxon>
        <taxon>Candidatus Nealsoniibacteriota</taxon>
    </lineage>
</organism>
<dbReference type="PANTHER" id="PTHR10458">
    <property type="entry name" value="PEPTIDE DEFORMYLASE"/>
    <property type="match status" value="1"/>
</dbReference>
<dbReference type="CDD" id="cd00487">
    <property type="entry name" value="Pep_deformylase"/>
    <property type="match status" value="1"/>
</dbReference>
<dbReference type="Proteomes" id="UP000178893">
    <property type="component" value="Unassembled WGS sequence"/>
</dbReference>
<feature type="binding site" evidence="2">
    <location>
        <position position="92"/>
    </location>
    <ligand>
        <name>Fe cation</name>
        <dbReference type="ChEBI" id="CHEBI:24875"/>
    </ligand>
</feature>